<evidence type="ECO:0000256" key="10">
    <source>
        <dbReference type="SAM" id="Phobius"/>
    </source>
</evidence>
<name>A0A977TKK3_9EUPU</name>
<accession>A0A977TKK3</accession>
<keyword evidence="8 10" id="KW-0472">Membrane</keyword>
<evidence type="ECO:0000256" key="7">
    <source>
        <dbReference type="ARBA" id="ARBA00023027"/>
    </source>
</evidence>
<evidence type="ECO:0000256" key="2">
    <source>
        <dbReference type="ARBA" id="ARBA00010519"/>
    </source>
</evidence>
<feature type="transmembrane region" description="Helical" evidence="10">
    <location>
        <begin position="55"/>
        <end position="79"/>
    </location>
</feature>
<keyword evidence="11" id="KW-0496">Mitochondrion</keyword>
<dbReference type="EMBL" id="OL681899">
    <property type="protein sequence ID" value="UXW90888.1"/>
    <property type="molecule type" value="Genomic_DNA"/>
</dbReference>
<dbReference type="Pfam" id="PF00420">
    <property type="entry name" value="Oxidored_q2"/>
    <property type="match status" value="1"/>
</dbReference>
<evidence type="ECO:0000256" key="9">
    <source>
        <dbReference type="ARBA" id="ARBA00031586"/>
    </source>
</evidence>
<keyword evidence="5" id="KW-1278">Translocase</keyword>
<evidence type="ECO:0000256" key="1">
    <source>
        <dbReference type="ARBA" id="ARBA00004141"/>
    </source>
</evidence>
<feature type="transmembrane region" description="Helical" evidence="10">
    <location>
        <begin position="30"/>
        <end position="49"/>
    </location>
</feature>
<evidence type="ECO:0000313" key="11">
    <source>
        <dbReference type="EMBL" id="UXW90888.1"/>
    </source>
</evidence>
<geneLocation type="mitochondrion" evidence="11"/>
<dbReference type="GO" id="GO:0016020">
    <property type="term" value="C:membrane"/>
    <property type="evidence" value="ECO:0007669"/>
    <property type="project" value="UniProtKB-SubCell"/>
</dbReference>
<organism evidence="11">
    <name type="scientific">Succineidae gen. n. sp. z RM-2021</name>
    <dbReference type="NCBI Taxonomy" id="2871687"/>
    <lineage>
        <taxon>Eukaryota</taxon>
        <taxon>Metazoa</taxon>
        <taxon>Spiralia</taxon>
        <taxon>Lophotrochozoa</taxon>
        <taxon>Mollusca</taxon>
        <taxon>Gastropoda</taxon>
        <taxon>Heterobranchia</taxon>
        <taxon>Euthyneura</taxon>
        <taxon>Panpulmonata</taxon>
        <taxon>Eupulmonata</taxon>
        <taxon>Stylommatophora</taxon>
        <taxon>Helicina</taxon>
        <taxon>Succineoidea</taxon>
        <taxon>Succineidae</taxon>
    </lineage>
</organism>
<gene>
    <name evidence="11" type="primary">ND4L</name>
</gene>
<protein>
    <recommendedName>
        <fullName evidence="3">NADH-ubiquinone oxidoreductase chain 4L</fullName>
    </recommendedName>
    <alternativeName>
        <fullName evidence="9">NADH dehydrogenase subunit 4L</fullName>
    </alternativeName>
</protein>
<evidence type="ECO:0000256" key="6">
    <source>
        <dbReference type="ARBA" id="ARBA00022989"/>
    </source>
</evidence>
<keyword evidence="6 10" id="KW-1133">Transmembrane helix</keyword>
<evidence type="ECO:0000256" key="8">
    <source>
        <dbReference type="ARBA" id="ARBA00023136"/>
    </source>
</evidence>
<proteinExistence type="inferred from homology"/>
<evidence type="ECO:0000256" key="3">
    <source>
        <dbReference type="ARBA" id="ARBA00016612"/>
    </source>
</evidence>
<evidence type="ECO:0000256" key="5">
    <source>
        <dbReference type="ARBA" id="ARBA00022967"/>
    </source>
</evidence>
<feature type="transmembrane region" description="Helical" evidence="10">
    <location>
        <begin position="6"/>
        <end position="23"/>
    </location>
</feature>
<dbReference type="InterPro" id="IPR039428">
    <property type="entry name" value="NUOK/Mnh_C1-like"/>
</dbReference>
<sequence>MNYYMVFWLLMGVLLFFLFVNKFHILMSLMILEMIMVLVLGIIFFSFTMVFKDMFIFIMILCISACEAAVGLSILISIIRCYGNDYMKIIHE</sequence>
<reference evidence="11" key="1">
    <citation type="submission" date="2021-11" db="EMBL/GenBank/DDBJ databases">
        <authorList>
            <person name="Ma R."/>
        </authorList>
    </citation>
    <scope>NUCLEOTIDE SEQUENCE</scope>
</reference>
<dbReference type="Gene3D" id="1.10.287.3510">
    <property type="match status" value="1"/>
</dbReference>
<keyword evidence="4 10" id="KW-0812">Transmembrane</keyword>
<comment type="subcellular location">
    <subcellularLocation>
        <location evidence="1">Membrane</location>
        <topology evidence="1">Multi-pass membrane protein</topology>
    </subcellularLocation>
</comment>
<evidence type="ECO:0000256" key="4">
    <source>
        <dbReference type="ARBA" id="ARBA00022692"/>
    </source>
</evidence>
<comment type="similarity">
    <text evidence="2">Belongs to the complex I subunit 4L family.</text>
</comment>
<keyword evidence="7" id="KW-0520">NAD</keyword>
<dbReference type="AlphaFoldDB" id="A0A977TKK3"/>